<reference evidence="1 2" key="1">
    <citation type="journal article" date="2018" name="Front. Plant Sci.">
        <title>Red Clover (Trifolium pratense) and Zigzag Clover (T. medium) - A Picture of Genomic Similarities and Differences.</title>
        <authorList>
            <person name="Dluhosova J."/>
            <person name="Istvanek J."/>
            <person name="Nedelnik J."/>
            <person name="Repkova J."/>
        </authorList>
    </citation>
    <scope>NUCLEOTIDE SEQUENCE [LARGE SCALE GENOMIC DNA]</scope>
    <source>
        <strain evidence="2">cv. 10/8</strain>
        <tissue evidence="1">Leaf</tissue>
    </source>
</reference>
<organism evidence="1 2">
    <name type="scientific">Trifolium medium</name>
    <dbReference type="NCBI Taxonomy" id="97028"/>
    <lineage>
        <taxon>Eukaryota</taxon>
        <taxon>Viridiplantae</taxon>
        <taxon>Streptophyta</taxon>
        <taxon>Embryophyta</taxon>
        <taxon>Tracheophyta</taxon>
        <taxon>Spermatophyta</taxon>
        <taxon>Magnoliopsida</taxon>
        <taxon>eudicotyledons</taxon>
        <taxon>Gunneridae</taxon>
        <taxon>Pentapetalae</taxon>
        <taxon>rosids</taxon>
        <taxon>fabids</taxon>
        <taxon>Fabales</taxon>
        <taxon>Fabaceae</taxon>
        <taxon>Papilionoideae</taxon>
        <taxon>50 kb inversion clade</taxon>
        <taxon>NPAAA clade</taxon>
        <taxon>Hologalegina</taxon>
        <taxon>IRL clade</taxon>
        <taxon>Trifolieae</taxon>
        <taxon>Trifolium</taxon>
    </lineage>
</organism>
<protein>
    <submittedName>
        <fullName evidence="1">LRR receptor-like serine/threonine-protein kinase</fullName>
    </submittedName>
</protein>
<dbReference type="Proteomes" id="UP000265520">
    <property type="component" value="Unassembled WGS sequence"/>
</dbReference>
<feature type="non-terminal residue" evidence="1">
    <location>
        <position position="43"/>
    </location>
</feature>
<dbReference type="InterPro" id="IPR032675">
    <property type="entry name" value="LRR_dom_sf"/>
</dbReference>
<evidence type="ECO:0000313" key="2">
    <source>
        <dbReference type="Proteomes" id="UP000265520"/>
    </source>
</evidence>
<dbReference type="AlphaFoldDB" id="A0A392V9B3"/>
<dbReference type="Gene3D" id="3.80.10.10">
    <property type="entry name" value="Ribonuclease Inhibitor"/>
    <property type="match status" value="1"/>
</dbReference>
<keyword evidence="1" id="KW-0808">Transferase</keyword>
<name>A0A392V9B3_9FABA</name>
<proteinExistence type="predicted"/>
<dbReference type="GO" id="GO:0016301">
    <property type="term" value="F:kinase activity"/>
    <property type="evidence" value="ECO:0007669"/>
    <property type="project" value="UniProtKB-KW"/>
</dbReference>
<accession>A0A392V9B3</accession>
<comment type="caution">
    <text evidence="1">The sequence shown here is derived from an EMBL/GenBank/DDBJ whole genome shotgun (WGS) entry which is preliminary data.</text>
</comment>
<keyword evidence="1" id="KW-0675">Receptor</keyword>
<sequence>MLSTWEDNKKDGGCCKWNRIECNNETGHVKKLDLRGDDTQYLV</sequence>
<keyword evidence="2" id="KW-1185">Reference proteome</keyword>
<evidence type="ECO:0000313" key="1">
    <source>
        <dbReference type="EMBL" id="MCI83030.1"/>
    </source>
</evidence>
<keyword evidence="1" id="KW-0418">Kinase</keyword>
<dbReference type="EMBL" id="LXQA011057109">
    <property type="protein sequence ID" value="MCI83030.1"/>
    <property type="molecule type" value="Genomic_DNA"/>
</dbReference>